<sequence length="103" mass="11839">ELRRAGPECAARHRFARARHPRNHPVPDLRADRLGDRSQRGSRDRCLRRKARRPRPGDGRQDHRDHRDRAADPVRTGVRRLLRAARGLRVGGNRDVPGDRPAV</sequence>
<proteinExistence type="predicted"/>
<accession>A0A6J4TEE4</accession>
<feature type="non-terminal residue" evidence="2">
    <location>
        <position position="103"/>
    </location>
</feature>
<feature type="compositionally biased region" description="Basic and acidic residues" evidence="1">
    <location>
        <begin position="25"/>
        <end position="45"/>
    </location>
</feature>
<evidence type="ECO:0000256" key="1">
    <source>
        <dbReference type="SAM" id="MobiDB-lite"/>
    </source>
</evidence>
<feature type="region of interest" description="Disordered" evidence="1">
    <location>
        <begin position="1"/>
        <end position="103"/>
    </location>
</feature>
<feature type="non-terminal residue" evidence="2">
    <location>
        <position position="1"/>
    </location>
</feature>
<reference evidence="2" key="1">
    <citation type="submission" date="2020-02" db="EMBL/GenBank/DDBJ databases">
        <authorList>
            <person name="Meier V. D."/>
        </authorList>
    </citation>
    <scope>NUCLEOTIDE SEQUENCE</scope>
    <source>
        <strain evidence="2">AVDCRST_MAG67</strain>
    </source>
</reference>
<dbReference type="EMBL" id="CADCVQ010000144">
    <property type="protein sequence ID" value="CAA9521246.1"/>
    <property type="molecule type" value="Genomic_DNA"/>
</dbReference>
<organism evidence="2">
    <name type="scientific">uncultured Solirubrobacteraceae bacterium</name>
    <dbReference type="NCBI Taxonomy" id="1162706"/>
    <lineage>
        <taxon>Bacteria</taxon>
        <taxon>Bacillati</taxon>
        <taxon>Actinomycetota</taxon>
        <taxon>Thermoleophilia</taxon>
        <taxon>Solirubrobacterales</taxon>
        <taxon>Solirubrobacteraceae</taxon>
        <taxon>environmental samples</taxon>
    </lineage>
</organism>
<name>A0A6J4TEE4_9ACTN</name>
<feature type="compositionally biased region" description="Basic and acidic residues" evidence="1">
    <location>
        <begin position="55"/>
        <end position="72"/>
    </location>
</feature>
<dbReference type="AlphaFoldDB" id="A0A6J4TEE4"/>
<evidence type="ECO:0000313" key="2">
    <source>
        <dbReference type="EMBL" id="CAA9521246.1"/>
    </source>
</evidence>
<protein>
    <submittedName>
        <fullName evidence="2">Uncharacterized protein</fullName>
    </submittedName>
</protein>
<gene>
    <name evidence="2" type="ORF">AVDCRST_MAG67-3385</name>
</gene>
<feature type="compositionally biased region" description="Basic residues" evidence="1">
    <location>
        <begin position="12"/>
        <end position="23"/>
    </location>
</feature>